<dbReference type="GO" id="GO:0005509">
    <property type="term" value="F:calcium ion binding"/>
    <property type="evidence" value="ECO:0007669"/>
    <property type="project" value="InterPro"/>
</dbReference>
<evidence type="ECO:0000259" key="2">
    <source>
        <dbReference type="PROSITE" id="PS50853"/>
    </source>
</evidence>
<dbReference type="InterPro" id="IPR036116">
    <property type="entry name" value="FN3_sf"/>
</dbReference>
<name>A0AAW4L5L1_9BACT</name>
<keyword evidence="1" id="KW-0677">Repeat</keyword>
<keyword evidence="4" id="KW-1185">Reference proteome</keyword>
<dbReference type="InterPro" id="IPR013783">
    <property type="entry name" value="Ig-like_fold"/>
</dbReference>
<feature type="domain" description="Fibronectin type-III" evidence="2">
    <location>
        <begin position="1784"/>
        <end position="1879"/>
    </location>
</feature>
<dbReference type="SUPFAM" id="SSF49265">
    <property type="entry name" value="Fibronectin type III"/>
    <property type="match status" value="8"/>
</dbReference>
<feature type="domain" description="Fibronectin type-III" evidence="2">
    <location>
        <begin position="1304"/>
        <end position="1413"/>
    </location>
</feature>
<dbReference type="Gene3D" id="2.60.40.10">
    <property type="entry name" value="Immunoglobulins"/>
    <property type="match status" value="14"/>
</dbReference>
<dbReference type="NCBIfam" id="TIGR02608">
    <property type="entry name" value="delta_60_rpt"/>
    <property type="match status" value="2"/>
</dbReference>
<organism evidence="3 4">
    <name type="scientific">Geoanaerobacter pelophilus</name>
    <dbReference type="NCBI Taxonomy" id="60036"/>
    <lineage>
        <taxon>Bacteria</taxon>
        <taxon>Pseudomonadati</taxon>
        <taxon>Thermodesulfobacteriota</taxon>
        <taxon>Desulfuromonadia</taxon>
        <taxon>Geobacterales</taxon>
        <taxon>Geobacteraceae</taxon>
        <taxon>Geoanaerobacter</taxon>
    </lineage>
</organism>
<dbReference type="PROSITE" id="PS50853">
    <property type="entry name" value="FN3"/>
    <property type="match status" value="10"/>
</dbReference>
<dbReference type="InterPro" id="IPR050964">
    <property type="entry name" value="Striated_Muscle_Regulatory"/>
</dbReference>
<dbReference type="InterPro" id="IPR013431">
    <property type="entry name" value="Delta_60_rpt"/>
</dbReference>
<dbReference type="Proteomes" id="UP000811899">
    <property type="component" value="Unassembled WGS sequence"/>
</dbReference>
<feature type="domain" description="Fibronectin type-III" evidence="2">
    <location>
        <begin position="2058"/>
        <end position="2158"/>
    </location>
</feature>
<feature type="domain" description="Fibronectin type-III" evidence="2">
    <location>
        <begin position="1127"/>
        <end position="1220"/>
    </location>
</feature>
<dbReference type="InterPro" id="IPR003961">
    <property type="entry name" value="FN3_dom"/>
</dbReference>
<dbReference type="SUPFAM" id="SSF101898">
    <property type="entry name" value="NHL repeat"/>
    <property type="match status" value="1"/>
</dbReference>
<dbReference type="Pfam" id="PF05345">
    <property type="entry name" value="He_PIG"/>
    <property type="match status" value="1"/>
</dbReference>
<feature type="domain" description="Fibronectin type-III" evidence="2">
    <location>
        <begin position="1880"/>
        <end position="1969"/>
    </location>
</feature>
<feature type="domain" description="Fibronectin type-III" evidence="2">
    <location>
        <begin position="1035"/>
        <end position="1126"/>
    </location>
</feature>
<accession>A0AAW4L5L1</accession>
<dbReference type="PANTHER" id="PTHR13817">
    <property type="entry name" value="TITIN"/>
    <property type="match status" value="1"/>
</dbReference>
<dbReference type="PANTHER" id="PTHR13817:SF73">
    <property type="entry name" value="FIBRONECTIN TYPE-III DOMAIN-CONTAINING PROTEIN"/>
    <property type="match status" value="1"/>
</dbReference>
<evidence type="ECO:0000313" key="4">
    <source>
        <dbReference type="Proteomes" id="UP000811899"/>
    </source>
</evidence>
<dbReference type="SUPFAM" id="SSF63829">
    <property type="entry name" value="Calcium-dependent phosphotriesterase"/>
    <property type="match status" value="1"/>
</dbReference>
<dbReference type="GO" id="GO:0016020">
    <property type="term" value="C:membrane"/>
    <property type="evidence" value="ECO:0007669"/>
    <property type="project" value="InterPro"/>
</dbReference>
<sequence>MNLLDHRKTCRTILRGLRSLLLPAIAAASFLAIGAGELFAAGGDVIWQSQDSQAGKQEARRSVVDSSGNVIVTGYRNLNGDTDNDFWTVKFKSDGSGVAWRAHFDKIGGSDQANAIAVDKDDNIIVTGRVLDGTTGTNNNMHTIKYNGANGTVIWQHTYDGAAGGIDSGMAVTTDENGDVFVAGYTQNSQGNLDYIILRYPKDGRIDNSNTPNWTAIYGHPNGDDIAESIAARNGKVAVTGRSWNGSDYDILTIRYDIAAETSWQKRYATSAQGGSKDDMGEQVLFDPLGNVVVTGVTVNNLDKDIYTAKYSATTGDVIWEQVFNGAFDDEPTGLAVDASGVYVTGYTWTLNAKHDFYTAKYVDPADPQVKTPVIAWEKNFNSYNGNDDIASATGIVVDESGDLFVTGYTISNNNNDSYQTVKYRKSDGTELWQVGMDVSSGRNDRTIGIGIDPAGNVLVAGWTDSAVTGLDYHVVKYDPDLINPPTNLKATLTSNSSVTLSWDYLHSVETGFIIQRCTGWGCTNFADLPIDPLPVGSTSYTDSTITADAFYYYRVRAFNANNSSHFSNTTRTIAQYINFIPNTTPYIFDSTYNGDDFAKVIAVGPDNNPVVTGYSDSKEMIEGVPGSGGGLDYLTMKFDRSLSQLWNDRYDSAQNGLDVPTCLFINQNNDVLVSGHSELFLAQAGGNINSIFTIKYPSTGEDFAWEDQFNGPGGIDDRATAISSSADANNNIAVVGYGRNSRNNQDIYLIKYLANGTRAWIPVIIDKLGDDIPSAVVFDKNGDIFITGTSHNGSNFDIYTAKYNGATGAQIWEDLYNGGYGDDQGLALAIDPAGNPYVSGFVTTASNGRDFYTIKYDGANVAPKRRLWGNPYDGPAHGNDWAAAISVDPIDGSSVTVAGTRTTRNNDDDFHVIRYNANGDEVWSKTILRPDTDEELKSMSTDLSGNIFVAGSTTDWTNTSALAFRIKSDGTILDGTAIPSIEEWTTDPNTEGYMAEASSVAVNRLGEAFMAGYSENESLNADYLVFKMSGATLQPPYPVTTATTNASVTLTWSDNSLAEDGYRIYRKAEACSSATLSFSLLASPLANQVTYTDSTVTPTNSYCYRVTAYAGETETKYVQTDTQPLAPAPLTLTAVSATQINLSWTNVFGETGYTIERKVGAAGSWTVLTSKAADVTTHSDTGLTGGTVYYYRIKASNAVGDSPYIEQSLPSVPVMSAPVVVSSSQINLAWTDLATETAYILERKTGTGGTWSQVGSNLAQNSITYNDTGLYSGTLFYYRLKGRNASGDSAYSAEVSATTLLQAPTLNTATGTNTTTVALGWTDTNNSPNGNESNYQASYAACTNTDPVSCADVNGAYWGGWTNVTAFATNSVSGNVTSLIPGRSYKFRMQGLLTGANSTFSSPERTATTVLPTPAAPTTSNISNNSVTLTWTDILGETNYDIIKDGVRLNLALAKDTITYTVTGLSPATAYNFQVYAYNGLSSSTSTATPATTTVNPTSLSSVVPQSATAIQLTWADATGESGYEIQRRTLNNQEESPASPPTGWTAWTTLTTTPMPLAPDTVTYLDGTPALTAGNTYQYRVRYKIGTSAYSAYSNEIYATTTPRTPATMTVTAGVINWENVPGEAGYYLYQKQLAGADCATEDWSAVTPSTIAATTYSYTPSGLTAGATYCYQVKAFNNAGVSAPRVITYLQAPTNITASGATQTTVNVSWPAVAGATSYTLQWSTASTFTSPGSFSGNVTSRTVPGLIGGTTYFFRVQAVWGNGNSIWTSAIPSALTIPTTPGTPTATPASTTSVTISWSSSYGATGYRYQYKPRVAASCSAEDWTGITENPLAGVTVTIGSLTTGSAYCFRARSYNASGDSPYSTTPATQTTLLATPTLNPLSGITAGNICLSWNNVAANEGYRIERSLDNTTWPTTFSTLKDVASYCDTSVLAGTVYYYRVSPKNIVNGYSTASNVQSTTTTPAAPVALTATAISNTRVDLTWNASLNATKYRLERKEGSGNWELVIEQSGTSYQNTGLKAGTTYFYRVLAWNTSGLYSTPSSEATVITLTLGNVAISSLTPANPTSVTVVWTYDGSVCIPSGCALPEGYEIETKLASGRWANIATITKGDETSYIDRSGLRPGKTYYYRVRSYRGTERSPYSAEQSVTTLPYAKTTCSYGPNEASHAPVITSTPQTSASQGTAYNYQMTISDPFSGDSFYYTLLTAPSGMTVSTTGLVSWTPTSAQLGAKNVLIRVSDIVGNSVEQSMIITVTAN</sequence>
<feature type="domain" description="Fibronectin type-III" evidence="2">
    <location>
        <begin position="1970"/>
        <end position="2057"/>
    </location>
</feature>
<proteinExistence type="predicted"/>
<feature type="domain" description="Fibronectin type-III" evidence="2">
    <location>
        <begin position="1695"/>
        <end position="1783"/>
    </location>
</feature>
<dbReference type="InterPro" id="IPR015919">
    <property type="entry name" value="Cadherin-like_sf"/>
</dbReference>
<dbReference type="EMBL" id="JAHCVJ010000002">
    <property type="protein sequence ID" value="MBT0663850.1"/>
    <property type="molecule type" value="Genomic_DNA"/>
</dbReference>
<dbReference type="RefSeq" id="WP_214170633.1">
    <property type="nucleotide sequence ID" value="NZ_JAHCVJ010000002.1"/>
</dbReference>
<dbReference type="Pfam" id="PF00041">
    <property type="entry name" value="fn3"/>
    <property type="match status" value="4"/>
</dbReference>
<evidence type="ECO:0000256" key="1">
    <source>
        <dbReference type="ARBA" id="ARBA00022737"/>
    </source>
</evidence>
<feature type="domain" description="Fibronectin type-III" evidence="2">
    <location>
        <begin position="1414"/>
        <end position="1499"/>
    </location>
</feature>
<dbReference type="SUPFAM" id="SSF49313">
    <property type="entry name" value="Cadherin-like"/>
    <property type="match status" value="1"/>
</dbReference>
<dbReference type="CDD" id="cd00063">
    <property type="entry name" value="FN3"/>
    <property type="match status" value="9"/>
</dbReference>
<dbReference type="SMART" id="SM00060">
    <property type="entry name" value="FN3"/>
    <property type="match status" value="13"/>
</dbReference>
<protein>
    <submittedName>
        <fullName evidence="3">Fibronectin type III domain-containing protein</fullName>
    </submittedName>
</protein>
<feature type="domain" description="Fibronectin type-III" evidence="2">
    <location>
        <begin position="485"/>
        <end position="578"/>
    </location>
</feature>
<evidence type="ECO:0000313" key="3">
    <source>
        <dbReference type="EMBL" id="MBT0663850.1"/>
    </source>
</evidence>
<gene>
    <name evidence="3" type="ORF">KI809_06000</name>
</gene>
<reference evidence="3 4" key="1">
    <citation type="submission" date="2021-05" db="EMBL/GenBank/DDBJ databases">
        <title>The draft genome of Geobacter pelophilus DSM 12255.</title>
        <authorList>
            <person name="Xu Z."/>
            <person name="Masuda Y."/>
            <person name="Itoh H."/>
            <person name="Senoo K."/>
        </authorList>
    </citation>
    <scope>NUCLEOTIDE SEQUENCE [LARGE SCALE GENOMIC DNA]</scope>
    <source>
        <strain evidence="3 4">DSM 12255</strain>
    </source>
</reference>
<comment type="caution">
    <text evidence="3">The sequence shown here is derived from an EMBL/GenBank/DDBJ whole genome shotgun (WGS) entry which is preliminary data.</text>
</comment>